<comment type="caution">
    <text evidence="1">The sequence shown here is derived from an EMBL/GenBank/DDBJ whole genome shotgun (WGS) entry which is preliminary data.</text>
</comment>
<accession>A0AAW0LHV5</accession>
<proteinExistence type="predicted"/>
<name>A0AAW0LHV5_QUESU</name>
<dbReference type="Proteomes" id="UP000237347">
    <property type="component" value="Unassembled WGS sequence"/>
</dbReference>
<dbReference type="AlphaFoldDB" id="A0AAW0LHV5"/>
<gene>
    <name evidence="1" type="ORF">CFP56_043148</name>
</gene>
<evidence type="ECO:0000313" key="2">
    <source>
        <dbReference type="Proteomes" id="UP000237347"/>
    </source>
</evidence>
<sequence>MGLRPRFKRGLSQIRSFPFNFFGQEFLFFFCSLTPLCCFTVLSIAVTSRLMLVLIVHHRPHSHTEDHAPSPTRFILLLTHPFNQPSQAMPHCRSVTQDPSPIFLHSSTEEAPSVSNSSTKPFC</sequence>
<reference evidence="1 2" key="1">
    <citation type="journal article" date="2018" name="Sci. Data">
        <title>The draft genome sequence of cork oak.</title>
        <authorList>
            <person name="Ramos A.M."/>
            <person name="Usie A."/>
            <person name="Barbosa P."/>
            <person name="Barros P.M."/>
            <person name="Capote T."/>
            <person name="Chaves I."/>
            <person name="Simoes F."/>
            <person name="Abreu I."/>
            <person name="Carrasquinho I."/>
            <person name="Faro C."/>
            <person name="Guimaraes J.B."/>
            <person name="Mendonca D."/>
            <person name="Nobrega F."/>
            <person name="Rodrigues L."/>
            <person name="Saibo N.J.M."/>
            <person name="Varela M.C."/>
            <person name="Egas C."/>
            <person name="Matos J."/>
            <person name="Miguel C.M."/>
            <person name="Oliveira M.M."/>
            <person name="Ricardo C.P."/>
            <person name="Goncalves S."/>
        </authorList>
    </citation>
    <scope>NUCLEOTIDE SEQUENCE [LARGE SCALE GENOMIC DNA]</scope>
    <source>
        <strain evidence="2">cv. HL8</strain>
    </source>
</reference>
<evidence type="ECO:0000313" key="1">
    <source>
        <dbReference type="EMBL" id="KAK7851064.1"/>
    </source>
</evidence>
<protein>
    <submittedName>
        <fullName evidence="1">Uncharacterized protein</fullName>
    </submittedName>
</protein>
<dbReference type="EMBL" id="PKMF04000092">
    <property type="protein sequence ID" value="KAK7851064.1"/>
    <property type="molecule type" value="Genomic_DNA"/>
</dbReference>
<organism evidence="1 2">
    <name type="scientific">Quercus suber</name>
    <name type="common">Cork oak</name>
    <dbReference type="NCBI Taxonomy" id="58331"/>
    <lineage>
        <taxon>Eukaryota</taxon>
        <taxon>Viridiplantae</taxon>
        <taxon>Streptophyta</taxon>
        <taxon>Embryophyta</taxon>
        <taxon>Tracheophyta</taxon>
        <taxon>Spermatophyta</taxon>
        <taxon>Magnoliopsida</taxon>
        <taxon>eudicotyledons</taxon>
        <taxon>Gunneridae</taxon>
        <taxon>Pentapetalae</taxon>
        <taxon>rosids</taxon>
        <taxon>fabids</taxon>
        <taxon>Fagales</taxon>
        <taxon>Fagaceae</taxon>
        <taxon>Quercus</taxon>
    </lineage>
</organism>
<keyword evidence="2" id="KW-1185">Reference proteome</keyword>